<organism evidence="2 3">
    <name type="scientific">Pantoea allii</name>
    <dbReference type="NCBI Taxonomy" id="574096"/>
    <lineage>
        <taxon>Bacteria</taxon>
        <taxon>Pseudomonadati</taxon>
        <taxon>Pseudomonadota</taxon>
        <taxon>Gammaproteobacteria</taxon>
        <taxon>Enterobacterales</taxon>
        <taxon>Erwiniaceae</taxon>
        <taxon>Pantoea</taxon>
    </lineage>
</organism>
<feature type="signal peptide" evidence="1">
    <location>
        <begin position="1"/>
        <end position="27"/>
    </location>
</feature>
<keyword evidence="3" id="KW-1185">Reference proteome</keyword>
<evidence type="ECO:0000256" key="1">
    <source>
        <dbReference type="SAM" id="SignalP"/>
    </source>
</evidence>
<accession>A0ABS6VEK1</accession>
<gene>
    <name evidence="2" type="ORF">KYI95_10610</name>
</gene>
<dbReference type="EMBL" id="JAHVXZ010000004">
    <property type="protein sequence ID" value="MBW1257641.1"/>
    <property type="molecule type" value="Genomic_DNA"/>
</dbReference>
<feature type="chain" id="PRO_5046072252" description="Spy/CpxP family protein refolding chaperone" evidence="1">
    <location>
        <begin position="28"/>
        <end position="129"/>
    </location>
</feature>
<reference evidence="2 3" key="1">
    <citation type="submission" date="2021-07" db="EMBL/GenBank/DDBJ databases">
        <title>A novel phosphonate cluster across the Pantoea species complex is important for pathogenicity in onion.</title>
        <authorList>
            <person name="Zhao M."/>
            <person name="Stice S."/>
            <person name="Shin G.Y."/>
            <person name="Coutinho T."/>
            <person name="Gitaitis R."/>
            <person name="Kvitko B."/>
            <person name="Dutta B."/>
        </authorList>
    </citation>
    <scope>NUCLEOTIDE SEQUENCE [LARGE SCALE GENOMIC DNA]</scope>
    <source>
        <strain evidence="2 3">BD 382</strain>
    </source>
</reference>
<evidence type="ECO:0008006" key="4">
    <source>
        <dbReference type="Google" id="ProtNLM"/>
    </source>
</evidence>
<keyword evidence="1" id="KW-0732">Signal</keyword>
<proteinExistence type="predicted"/>
<evidence type="ECO:0000313" key="2">
    <source>
        <dbReference type="EMBL" id="MBW1257641.1"/>
    </source>
</evidence>
<sequence length="129" mass="14383">MTRIAAMRMLCYAMLYLIAFSTFAASAAPDYPGCDLNTQHDVQGNVGGAITDPRQAHISVRANILQADIATARKARLLTQAQAEKMWRQVEQVRKDTNQFVKKQGFLSAGERASYDRALDRVASQLCRF</sequence>
<dbReference type="Proteomes" id="UP001197236">
    <property type="component" value="Unassembled WGS sequence"/>
</dbReference>
<protein>
    <recommendedName>
        <fullName evidence="4">Spy/CpxP family protein refolding chaperone</fullName>
    </recommendedName>
</protein>
<comment type="caution">
    <text evidence="2">The sequence shown here is derived from an EMBL/GenBank/DDBJ whole genome shotgun (WGS) entry which is preliminary data.</text>
</comment>
<name>A0ABS6VEK1_9GAMM</name>
<evidence type="ECO:0000313" key="3">
    <source>
        <dbReference type="Proteomes" id="UP001197236"/>
    </source>
</evidence>